<sequence length="51" mass="5180">MKTLTIGSVRPTIWLSAKSGMPATCPPTTIGIPIAPQATGAVLASRQMDAA</sequence>
<protein>
    <submittedName>
        <fullName evidence="1">Uncharacterized protein</fullName>
    </submittedName>
</protein>
<dbReference type="Proteomes" id="UP000020077">
    <property type="component" value="Unassembled WGS sequence"/>
</dbReference>
<accession>A0A080M3Z4</accession>
<evidence type="ECO:0000313" key="1">
    <source>
        <dbReference type="EMBL" id="KFB71834.1"/>
    </source>
</evidence>
<evidence type="ECO:0000313" key="2">
    <source>
        <dbReference type="Proteomes" id="UP000020077"/>
    </source>
</evidence>
<gene>
    <name evidence="1" type="ORF">AW09_003014</name>
</gene>
<organism evidence="1 2">
    <name type="scientific">Candidatus Accumulibacter phosphatis</name>
    <dbReference type="NCBI Taxonomy" id="327160"/>
    <lineage>
        <taxon>Bacteria</taxon>
        <taxon>Pseudomonadati</taxon>
        <taxon>Pseudomonadota</taxon>
        <taxon>Betaproteobacteria</taxon>
        <taxon>Candidatus Accumulibacter</taxon>
    </lineage>
</organism>
<dbReference type="EMBL" id="JDVG02000484">
    <property type="protein sequence ID" value="KFB71834.1"/>
    <property type="molecule type" value="Genomic_DNA"/>
</dbReference>
<comment type="caution">
    <text evidence="1">The sequence shown here is derived from an EMBL/GenBank/DDBJ whole genome shotgun (WGS) entry which is preliminary data.</text>
</comment>
<name>A0A080M3Z4_9PROT</name>
<proteinExistence type="predicted"/>
<reference evidence="1 2" key="1">
    <citation type="submission" date="2014-02" db="EMBL/GenBank/DDBJ databases">
        <title>Expanding our view of genomic diversity in Candidatus Accumulibacter clades.</title>
        <authorList>
            <person name="Skennerton C.T."/>
            <person name="Barr J.J."/>
            <person name="Slater F.R."/>
            <person name="Bond P.L."/>
            <person name="Tyson G.W."/>
        </authorList>
    </citation>
    <scope>NUCLEOTIDE SEQUENCE [LARGE SCALE GENOMIC DNA]</scope>
    <source>
        <strain evidence="2">BA-91</strain>
    </source>
</reference>
<dbReference type="AlphaFoldDB" id="A0A080M3Z4"/>